<keyword evidence="2" id="KW-0238">DNA-binding</keyword>
<dbReference type="InterPro" id="IPR000524">
    <property type="entry name" value="Tscrpt_reg_HTH_GntR"/>
</dbReference>
<keyword evidence="3" id="KW-0804">Transcription</keyword>
<dbReference type="Gene3D" id="1.10.10.10">
    <property type="entry name" value="Winged helix-like DNA-binding domain superfamily/Winged helix DNA-binding domain"/>
    <property type="match status" value="1"/>
</dbReference>
<dbReference type="RefSeq" id="WP_345251601.1">
    <property type="nucleotide sequence ID" value="NZ_BAABFO010000024.1"/>
</dbReference>
<reference evidence="7" key="1">
    <citation type="journal article" date="2019" name="Int. J. Syst. Evol. Microbiol.">
        <title>The Global Catalogue of Microorganisms (GCM) 10K type strain sequencing project: providing services to taxonomists for standard genome sequencing and annotation.</title>
        <authorList>
            <consortium name="The Broad Institute Genomics Platform"/>
            <consortium name="The Broad Institute Genome Sequencing Center for Infectious Disease"/>
            <person name="Wu L."/>
            <person name="Ma J."/>
        </authorList>
    </citation>
    <scope>NUCLEOTIDE SEQUENCE [LARGE SCALE GENOMIC DNA]</scope>
    <source>
        <strain evidence="7">JCM 17666</strain>
    </source>
</reference>
<feature type="domain" description="HTH gntR-type" evidence="5">
    <location>
        <begin position="13"/>
        <end position="80"/>
    </location>
</feature>
<evidence type="ECO:0000256" key="4">
    <source>
        <dbReference type="SAM" id="MobiDB-lite"/>
    </source>
</evidence>
<dbReference type="PRINTS" id="PR00035">
    <property type="entry name" value="HTHGNTR"/>
</dbReference>
<accession>A0ABP8HJ96</accession>
<evidence type="ECO:0000256" key="3">
    <source>
        <dbReference type="ARBA" id="ARBA00023163"/>
    </source>
</evidence>
<dbReference type="SUPFAM" id="SSF48008">
    <property type="entry name" value="GntR ligand-binding domain-like"/>
    <property type="match status" value="1"/>
</dbReference>
<dbReference type="EMBL" id="BAABFO010000024">
    <property type="protein sequence ID" value="GAA4340121.1"/>
    <property type="molecule type" value="Genomic_DNA"/>
</dbReference>
<organism evidence="6 7">
    <name type="scientific">Pigmentiphaga soli</name>
    <dbReference type="NCBI Taxonomy" id="1007095"/>
    <lineage>
        <taxon>Bacteria</taxon>
        <taxon>Pseudomonadati</taxon>
        <taxon>Pseudomonadota</taxon>
        <taxon>Betaproteobacteria</taxon>
        <taxon>Burkholderiales</taxon>
        <taxon>Alcaligenaceae</taxon>
        <taxon>Pigmentiphaga</taxon>
    </lineage>
</organism>
<dbReference type="Gene3D" id="1.20.120.530">
    <property type="entry name" value="GntR ligand-binding domain-like"/>
    <property type="match status" value="1"/>
</dbReference>
<protein>
    <submittedName>
        <fullName evidence="6">GntR family transcriptional regulator</fullName>
    </submittedName>
</protein>
<dbReference type="Pfam" id="PF00392">
    <property type="entry name" value="GntR"/>
    <property type="match status" value="1"/>
</dbReference>
<dbReference type="SMART" id="SM00895">
    <property type="entry name" value="FCD"/>
    <property type="match status" value="1"/>
</dbReference>
<evidence type="ECO:0000256" key="2">
    <source>
        <dbReference type="ARBA" id="ARBA00023125"/>
    </source>
</evidence>
<dbReference type="InterPro" id="IPR036390">
    <property type="entry name" value="WH_DNA-bd_sf"/>
</dbReference>
<dbReference type="InterPro" id="IPR011711">
    <property type="entry name" value="GntR_C"/>
</dbReference>
<evidence type="ECO:0000256" key="1">
    <source>
        <dbReference type="ARBA" id="ARBA00023015"/>
    </source>
</evidence>
<dbReference type="Proteomes" id="UP001501671">
    <property type="component" value="Unassembled WGS sequence"/>
</dbReference>
<dbReference type="PROSITE" id="PS50949">
    <property type="entry name" value="HTH_GNTR"/>
    <property type="match status" value="1"/>
</dbReference>
<dbReference type="CDD" id="cd07377">
    <property type="entry name" value="WHTH_GntR"/>
    <property type="match status" value="1"/>
</dbReference>
<comment type="caution">
    <text evidence="6">The sequence shown here is derived from an EMBL/GenBank/DDBJ whole genome shotgun (WGS) entry which is preliminary data.</text>
</comment>
<feature type="compositionally biased region" description="Basic and acidic residues" evidence="4">
    <location>
        <begin position="235"/>
        <end position="249"/>
    </location>
</feature>
<dbReference type="PANTHER" id="PTHR43537">
    <property type="entry name" value="TRANSCRIPTIONAL REGULATOR, GNTR FAMILY"/>
    <property type="match status" value="1"/>
</dbReference>
<name>A0ABP8HJ96_9BURK</name>
<dbReference type="InterPro" id="IPR036388">
    <property type="entry name" value="WH-like_DNA-bd_sf"/>
</dbReference>
<dbReference type="SMART" id="SM00345">
    <property type="entry name" value="HTH_GNTR"/>
    <property type="match status" value="1"/>
</dbReference>
<evidence type="ECO:0000313" key="7">
    <source>
        <dbReference type="Proteomes" id="UP001501671"/>
    </source>
</evidence>
<keyword evidence="7" id="KW-1185">Reference proteome</keyword>
<feature type="region of interest" description="Disordered" evidence="4">
    <location>
        <begin position="221"/>
        <end position="249"/>
    </location>
</feature>
<evidence type="ECO:0000313" key="6">
    <source>
        <dbReference type="EMBL" id="GAA4340121.1"/>
    </source>
</evidence>
<dbReference type="Pfam" id="PF07729">
    <property type="entry name" value="FCD"/>
    <property type="match status" value="1"/>
</dbReference>
<sequence length="249" mass="27427">MQNDWLKIDTAPAALRNLLVNKLRTAITQGRFSPGDRLVERSLCERLQVSRPSLREAFRQLEAEGLIEIIPYRGPVVRIIGVQEAGELYDLRAGVEALCAQYFAERGTPADIERFENALKTLTAALRRGDREAIFTAKDAYYEAFTDGCHSVPVKAAASQLIARLSYLWSTSLRISGRVDQGAEQMKAIAAAIRKRDPASAYEAARTYVLHARATGLEALRQSAGPAPKATARRSQAELHTESVAKEMG</sequence>
<dbReference type="InterPro" id="IPR008920">
    <property type="entry name" value="TF_FadR/GntR_C"/>
</dbReference>
<evidence type="ECO:0000259" key="5">
    <source>
        <dbReference type="PROSITE" id="PS50949"/>
    </source>
</evidence>
<dbReference type="PANTHER" id="PTHR43537:SF24">
    <property type="entry name" value="GLUCONATE OPERON TRANSCRIPTIONAL REPRESSOR"/>
    <property type="match status" value="1"/>
</dbReference>
<proteinExistence type="predicted"/>
<dbReference type="SUPFAM" id="SSF46785">
    <property type="entry name" value="Winged helix' DNA-binding domain"/>
    <property type="match status" value="1"/>
</dbReference>
<keyword evidence="1" id="KW-0805">Transcription regulation</keyword>
<gene>
    <name evidence="6" type="ORF">GCM10023144_39370</name>
</gene>